<proteinExistence type="inferred from homology"/>
<dbReference type="CDD" id="cd08189">
    <property type="entry name" value="Fe-ADH-like"/>
    <property type="match status" value="1"/>
</dbReference>
<organism evidence="6 7">
    <name type="scientific">Salinicoccus siamensis</name>
    <dbReference type="NCBI Taxonomy" id="381830"/>
    <lineage>
        <taxon>Bacteria</taxon>
        <taxon>Bacillati</taxon>
        <taxon>Bacillota</taxon>
        <taxon>Bacilli</taxon>
        <taxon>Bacillales</taxon>
        <taxon>Staphylococcaceae</taxon>
        <taxon>Salinicoccus</taxon>
    </lineage>
</organism>
<dbReference type="PROSITE" id="PS00913">
    <property type="entry name" value="ADH_IRON_1"/>
    <property type="match status" value="1"/>
</dbReference>
<evidence type="ECO:0000259" key="5">
    <source>
        <dbReference type="Pfam" id="PF25137"/>
    </source>
</evidence>
<dbReference type="PANTHER" id="PTHR11496">
    <property type="entry name" value="ALCOHOL DEHYDROGENASE"/>
    <property type="match status" value="1"/>
</dbReference>
<comment type="similarity">
    <text evidence="1">Belongs to the iron-containing alcohol dehydrogenase family.</text>
</comment>
<dbReference type="InterPro" id="IPR056798">
    <property type="entry name" value="ADH_Fe_C"/>
</dbReference>
<evidence type="ECO:0000313" key="6">
    <source>
        <dbReference type="EMBL" id="MFB9860496.1"/>
    </source>
</evidence>
<keyword evidence="2" id="KW-0560">Oxidoreductase</keyword>
<protein>
    <submittedName>
        <fullName evidence="6">Iron-containing alcohol dehydrogenase</fullName>
    </submittedName>
</protein>
<dbReference type="SUPFAM" id="SSF56796">
    <property type="entry name" value="Dehydroquinate synthase-like"/>
    <property type="match status" value="1"/>
</dbReference>
<comment type="caution">
    <text evidence="6">The sequence shown here is derived from an EMBL/GenBank/DDBJ whole genome shotgun (WGS) entry which is preliminary data.</text>
</comment>
<dbReference type="Pfam" id="PF25137">
    <property type="entry name" value="ADH_Fe_C"/>
    <property type="match status" value="1"/>
</dbReference>
<dbReference type="InterPro" id="IPR001670">
    <property type="entry name" value="ADH_Fe/GldA"/>
</dbReference>
<gene>
    <name evidence="6" type="ORF">ACFFLE_05160</name>
</gene>
<sequence length="401" mass="44338">MMELYYRTYQFVAKRIMARLPWREPLVVKGKDSLIELPRMIAAANLDSILVVTDEGLSKSGLLDDFLHQMEMMGIRMHIYDDVHSNPTIRDAESAASLYKDMNCQGIMAFGGGSPIDCAKVAAVRVTKPHQPISNMRGIFKIRKNMPPFFVVPTTAGTGTETTLAAVITNSDTHEKYALMDLSLIPHVAILDPVLTIGLPKKVTAMTGMDTLTHAVEAYIGYGGTAETDKNARKAVQLVFNNLYQAYNDGSDIEARSNMQEAAYKAGFAFTRAFVGNIHAVAHTLGGFYNVPHGLANAVIMPYVLEYYSELDVATYQLAELADIVNITQSGDDDEEKARKFILAIRELNASMGIPKKIAGIKDADIPHMIDNAHREANPLYPVPAIFGRADFEKIYREIKE</sequence>
<evidence type="ECO:0000256" key="1">
    <source>
        <dbReference type="ARBA" id="ARBA00007358"/>
    </source>
</evidence>
<evidence type="ECO:0000313" key="7">
    <source>
        <dbReference type="Proteomes" id="UP001589740"/>
    </source>
</evidence>
<accession>A0ABV5Z485</accession>
<dbReference type="InterPro" id="IPR039697">
    <property type="entry name" value="Alcohol_dehydrogenase_Fe"/>
</dbReference>
<evidence type="ECO:0000256" key="3">
    <source>
        <dbReference type="ARBA" id="ARBA00023027"/>
    </source>
</evidence>
<dbReference type="InterPro" id="IPR018211">
    <property type="entry name" value="ADH_Fe_CS"/>
</dbReference>
<dbReference type="Pfam" id="PF00465">
    <property type="entry name" value="Fe-ADH"/>
    <property type="match status" value="1"/>
</dbReference>
<evidence type="ECO:0000259" key="4">
    <source>
        <dbReference type="Pfam" id="PF00465"/>
    </source>
</evidence>
<feature type="domain" description="Fe-containing alcohol dehydrogenase-like C-terminal" evidence="5">
    <location>
        <begin position="204"/>
        <end position="398"/>
    </location>
</feature>
<reference evidence="6 7" key="1">
    <citation type="submission" date="2024-09" db="EMBL/GenBank/DDBJ databases">
        <authorList>
            <person name="Sun Q."/>
            <person name="Mori K."/>
        </authorList>
    </citation>
    <scope>NUCLEOTIDE SEQUENCE [LARGE SCALE GENOMIC DNA]</scope>
    <source>
        <strain evidence="6 7">JCM 12822</strain>
    </source>
</reference>
<keyword evidence="7" id="KW-1185">Reference proteome</keyword>
<evidence type="ECO:0000256" key="2">
    <source>
        <dbReference type="ARBA" id="ARBA00023002"/>
    </source>
</evidence>
<dbReference type="RefSeq" id="WP_380570081.1">
    <property type="nucleotide sequence ID" value="NZ_JBHMAH010000011.1"/>
</dbReference>
<dbReference type="PANTHER" id="PTHR11496:SF102">
    <property type="entry name" value="ALCOHOL DEHYDROGENASE 4"/>
    <property type="match status" value="1"/>
</dbReference>
<name>A0ABV5Z485_9STAP</name>
<dbReference type="EMBL" id="JBHMAH010000011">
    <property type="protein sequence ID" value="MFB9860496.1"/>
    <property type="molecule type" value="Genomic_DNA"/>
</dbReference>
<dbReference type="Gene3D" id="3.40.50.1970">
    <property type="match status" value="1"/>
</dbReference>
<dbReference type="Proteomes" id="UP001589740">
    <property type="component" value="Unassembled WGS sequence"/>
</dbReference>
<feature type="domain" description="Alcohol dehydrogenase iron-type/glycerol dehydrogenase GldA" evidence="4">
    <location>
        <begin position="27"/>
        <end position="193"/>
    </location>
</feature>
<dbReference type="Gene3D" id="1.20.1090.10">
    <property type="entry name" value="Dehydroquinate synthase-like - alpha domain"/>
    <property type="match status" value="1"/>
</dbReference>
<dbReference type="PROSITE" id="PS00060">
    <property type="entry name" value="ADH_IRON_2"/>
    <property type="match status" value="1"/>
</dbReference>
<keyword evidence="3" id="KW-0520">NAD</keyword>